<accession>A0A645IYB9</accession>
<gene>
    <name evidence="2" type="ORF">SDC9_204019</name>
</gene>
<comment type="caution">
    <text evidence="2">The sequence shown here is derived from an EMBL/GenBank/DDBJ whole genome shotgun (WGS) entry which is preliminary data.</text>
</comment>
<sequence length="64" mass="7357">MEGTKFYYGPSHSALIQRFYNAIEADTEDYVTVRDALPAMLMIDAMKLSSKEKRTIEMEEIIHG</sequence>
<evidence type="ECO:0000259" key="1">
    <source>
        <dbReference type="Pfam" id="PF02894"/>
    </source>
</evidence>
<evidence type="ECO:0000313" key="2">
    <source>
        <dbReference type="EMBL" id="MPN56331.1"/>
    </source>
</evidence>
<reference evidence="2" key="1">
    <citation type="submission" date="2019-08" db="EMBL/GenBank/DDBJ databases">
        <authorList>
            <person name="Kucharzyk K."/>
            <person name="Murdoch R.W."/>
            <person name="Higgins S."/>
            <person name="Loffler F."/>
        </authorList>
    </citation>
    <scope>NUCLEOTIDE SEQUENCE</scope>
</reference>
<dbReference type="Pfam" id="PF02894">
    <property type="entry name" value="GFO_IDH_MocA_C"/>
    <property type="match status" value="1"/>
</dbReference>
<proteinExistence type="predicted"/>
<name>A0A645IYB9_9ZZZZ</name>
<dbReference type="EMBL" id="VSSQ01126548">
    <property type="protein sequence ID" value="MPN56331.1"/>
    <property type="molecule type" value="Genomic_DNA"/>
</dbReference>
<protein>
    <recommendedName>
        <fullName evidence="1">Gfo/Idh/MocA-like oxidoreductase C-terminal domain-containing protein</fullName>
    </recommendedName>
</protein>
<dbReference type="Gene3D" id="3.30.360.10">
    <property type="entry name" value="Dihydrodipicolinate Reductase, domain 2"/>
    <property type="match status" value="1"/>
</dbReference>
<dbReference type="AlphaFoldDB" id="A0A645IYB9"/>
<dbReference type="InterPro" id="IPR004104">
    <property type="entry name" value="Gfo/Idh/MocA-like_OxRdtase_C"/>
</dbReference>
<organism evidence="2">
    <name type="scientific">bioreactor metagenome</name>
    <dbReference type="NCBI Taxonomy" id="1076179"/>
    <lineage>
        <taxon>unclassified sequences</taxon>
        <taxon>metagenomes</taxon>
        <taxon>ecological metagenomes</taxon>
    </lineage>
</organism>
<feature type="domain" description="Gfo/Idh/MocA-like oxidoreductase C-terminal" evidence="1">
    <location>
        <begin position="11"/>
        <end position="58"/>
    </location>
</feature>